<accession>A0A8S1QDK4</accession>
<keyword evidence="2" id="KW-1185">Reference proteome</keyword>
<gene>
    <name evidence="1" type="ORF">PPRIM_AZ9-3.1.T1560092</name>
</gene>
<comment type="caution">
    <text evidence="1">The sequence shown here is derived from an EMBL/GenBank/DDBJ whole genome shotgun (WGS) entry which is preliminary data.</text>
</comment>
<sequence>MGSTISKNKAVVLASIGIVGFGAYYIQKDSKQKLSLEKLLSKHDLDQYLDTNDRSIDQKQDMSNDIEIKYGEDHCLEASCIVDIYAKQLEIAGEDFVKLSKQNRVQRRRLRKSNQQIYVDSIVQFIIDVEDVLDQALKRLLYQLDVPKEIFEESVLVRMDQGYFQQLYMLQASVKQKIKEKIESTKKLNLKQMKDIIQFNVHILKNFPQEFHVILHRIPSENVMLVPTIINIIVQDLIYAKFGVEEEDQIASLKNMQGDQEIHNLLNKVEIEMSGLLKEQGIRLNDIPESLENFI</sequence>
<proteinExistence type="predicted"/>
<name>A0A8S1QDK4_PARPR</name>
<reference evidence="1" key="1">
    <citation type="submission" date="2021-01" db="EMBL/GenBank/DDBJ databases">
        <authorList>
            <consortium name="Genoscope - CEA"/>
            <person name="William W."/>
        </authorList>
    </citation>
    <scope>NUCLEOTIDE SEQUENCE</scope>
</reference>
<protein>
    <submittedName>
        <fullName evidence="1">Uncharacterized protein</fullName>
    </submittedName>
</protein>
<dbReference type="OMA" id="CLEASCI"/>
<evidence type="ECO:0000313" key="1">
    <source>
        <dbReference type="EMBL" id="CAD8113758.1"/>
    </source>
</evidence>
<dbReference type="Proteomes" id="UP000688137">
    <property type="component" value="Unassembled WGS sequence"/>
</dbReference>
<organism evidence="1 2">
    <name type="scientific">Paramecium primaurelia</name>
    <dbReference type="NCBI Taxonomy" id="5886"/>
    <lineage>
        <taxon>Eukaryota</taxon>
        <taxon>Sar</taxon>
        <taxon>Alveolata</taxon>
        <taxon>Ciliophora</taxon>
        <taxon>Intramacronucleata</taxon>
        <taxon>Oligohymenophorea</taxon>
        <taxon>Peniculida</taxon>
        <taxon>Parameciidae</taxon>
        <taxon>Paramecium</taxon>
    </lineage>
</organism>
<dbReference type="AlphaFoldDB" id="A0A8S1QDK4"/>
<evidence type="ECO:0000313" key="2">
    <source>
        <dbReference type="Proteomes" id="UP000688137"/>
    </source>
</evidence>
<dbReference type="EMBL" id="CAJJDM010000161">
    <property type="protein sequence ID" value="CAD8113758.1"/>
    <property type="molecule type" value="Genomic_DNA"/>
</dbReference>